<protein>
    <submittedName>
        <fullName evidence="1">Uncharacterized protein</fullName>
    </submittedName>
</protein>
<dbReference type="Proteomes" id="UP000308600">
    <property type="component" value="Unassembled WGS sequence"/>
</dbReference>
<accession>A0ACD3A4Z9</accession>
<dbReference type="EMBL" id="ML208739">
    <property type="protein sequence ID" value="TFK60729.1"/>
    <property type="molecule type" value="Genomic_DNA"/>
</dbReference>
<evidence type="ECO:0000313" key="2">
    <source>
        <dbReference type="Proteomes" id="UP000308600"/>
    </source>
</evidence>
<gene>
    <name evidence="1" type="ORF">BDN72DRAFT_850282</name>
</gene>
<evidence type="ECO:0000313" key="1">
    <source>
        <dbReference type="EMBL" id="TFK60729.1"/>
    </source>
</evidence>
<sequence>MHDTSIPQIPASKQIVIERLDVEIRSLTERLCLLKSERNSLSNTYTLPPEILAEIFTIVQEECGYSNSEPRRGMFVQCTWLSMTCVSRHWRQVAIECPQLWCDIRVGTLPPPTIQMFLARSGGRNLYVSVDPAPRRQAGRQWIEYADLFAQTSRIERLNVSLEKKTFFRTLSRVFFAQVPNLRSFSISGSGDIVVSDDIFQATVPHLHSLSLYQCQFTVNSPLLTSNLTTLIVSYCRMGSTTLWLNVLQRMPRLEYLSLTSSFLGDTYVPISKDFGIVTLLRLSTLVIQGFIFDSDLDFLSHLTFPCQTAVVFSSTARSLPLAHDAPPLAAFLQVHRNACRVDDTPQTNITTLNLKFEGSWEELDHPEWASNMIQFGAGTDGSQQNYLRFNITTTGQNPELWKDVPMAEITLLPVTLATSFTTNFEIKQDNWEILSDRCPHLQEIEVSGMAVRPLLLALGAGDINSIDPNEEWRALDTYFGGMEGVTSSVGRPEDDAIDFTHDVNDTAAVRESHRLFPSLKSIRMFHIALHQHKEDIINALSVRRIKGLPIERVQLNNWVRDDEFLFDLKGLVQVVDYTSQSHGWD</sequence>
<reference evidence="1 2" key="1">
    <citation type="journal article" date="2019" name="Nat. Ecol. Evol.">
        <title>Megaphylogeny resolves global patterns of mushroom evolution.</title>
        <authorList>
            <person name="Varga T."/>
            <person name="Krizsan K."/>
            <person name="Foldi C."/>
            <person name="Dima B."/>
            <person name="Sanchez-Garcia M."/>
            <person name="Sanchez-Ramirez S."/>
            <person name="Szollosi G.J."/>
            <person name="Szarkandi J.G."/>
            <person name="Papp V."/>
            <person name="Albert L."/>
            <person name="Andreopoulos W."/>
            <person name="Angelini C."/>
            <person name="Antonin V."/>
            <person name="Barry K.W."/>
            <person name="Bougher N.L."/>
            <person name="Buchanan P."/>
            <person name="Buyck B."/>
            <person name="Bense V."/>
            <person name="Catcheside P."/>
            <person name="Chovatia M."/>
            <person name="Cooper J."/>
            <person name="Damon W."/>
            <person name="Desjardin D."/>
            <person name="Finy P."/>
            <person name="Geml J."/>
            <person name="Haridas S."/>
            <person name="Hughes K."/>
            <person name="Justo A."/>
            <person name="Karasinski D."/>
            <person name="Kautmanova I."/>
            <person name="Kiss B."/>
            <person name="Kocsube S."/>
            <person name="Kotiranta H."/>
            <person name="LaButti K.M."/>
            <person name="Lechner B.E."/>
            <person name="Liimatainen K."/>
            <person name="Lipzen A."/>
            <person name="Lukacs Z."/>
            <person name="Mihaltcheva S."/>
            <person name="Morgado L.N."/>
            <person name="Niskanen T."/>
            <person name="Noordeloos M.E."/>
            <person name="Ohm R.A."/>
            <person name="Ortiz-Santana B."/>
            <person name="Ovrebo C."/>
            <person name="Racz N."/>
            <person name="Riley R."/>
            <person name="Savchenko A."/>
            <person name="Shiryaev A."/>
            <person name="Soop K."/>
            <person name="Spirin V."/>
            <person name="Szebenyi C."/>
            <person name="Tomsovsky M."/>
            <person name="Tulloss R.E."/>
            <person name="Uehling J."/>
            <person name="Grigoriev I.V."/>
            <person name="Vagvolgyi C."/>
            <person name="Papp T."/>
            <person name="Martin F.M."/>
            <person name="Miettinen O."/>
            <person name="Hibbett D.S."/>
            <person name="Nagy L.G."/>
        </authorList>
    </citation>
    <scope>NUCLEOTIDE SEQUENCE [LARGE SCALE GENOMIC DNA]</scope>
    <source>
        <strain evidence="1 2">NL-1719</strain>
    </source>
</reference>
<organism evidence="1 2">
    <name type="scientific">Pluteus cervinus</name>
    <dbReference type="NCBI Taxonomy" id="181527"/>
    <lineage>
        <taxon>Eukaryota</taxon>
        <taxon>Fungi</taxon>
        <taxon>Dikarya</taxon>
        <taxon>Basidiomycota</taxon>
        <taxon>Agaricomycotina</taxon>
        <taxon>Agaricomycetes</taxon>
        <taxon>Agaricomycetidae</taxon>
        <taxon>Agaricales</taxon>
        <taxon>Pluteineae</taxon>
        <taxon>Pluteaceae</taxon>
        <taxon>Pluteus</taxon>
    </lineage>
</organism>
<keyword evidence="2" id="KW-1185">Reference proteome</keyword>
<name>A0ACD3A4Z9_9AGAR</name>
<proteinExistence type="predicted"/>